<evidence type="ECO:0000259" key="14">
    <source>
        <dbReference type="PROSITE" id="PS50862"/>
    </source>
</evidence>
<dbReference type="PANTHER" id="PTHR22594">
    <property type="entry name" value="ASPARTYL/LYSYL-TRNA SYNTHETASE"/>
    <property type="match status" value="1"/>
</dbReference>
<dbReference type="CDD" id="cd04323">
    <property type="entry name" value="AsnRS_cyto_like_N"/>
    <property type="match status" value="1"/>
</dbReference>
<dbReference type="NCBIfam" id="TIGR00457">
    <property type="entry name" value="asnS"/>
    <property type="match status" value="1"/>
</dbReference>
<dbReference type="InterPro" id="IPR012340">
    <property type="entry name" value="NA-bd_OB-fold"/>
</dbReference>
<dbReference type="Pfam" id="PF00152">
    <property type="entry name" value="tRNA-synt_2"/>
    <property type="match status" value="1"/>
</dbReference>
<dbReference type="Pfam" id="PF20917">
    <property type="entry name" value="AsnRS_N"/>
    <property type="match status" value="1"/>
</dbReference>
<evidence type="ECO:0000256" key="7">
    <source>
        <dbReference type="ARBA" id="ARBA00022840"/>
    </source>
</evidence>
<dbReference type="FunFam" id="3.30.930.10:FF:000040">
    <property type="entry name" value="Asparagine--tRNA ligase, cytoplasmic"/>
    <property type="match status" value="1"/>
</dbReference>
<dbReference type="GO" id="GO:0003676">
    <property type="term" value="F:nucleic acid binding"/>
    <property type="evidence" value="ECO:0007669"/>
    <property type="project" value="InterPro"/>
</dbReference>
<evidence type="ECO:0000256" key="8">
    <source>
        <dbReference type="ARBA" id="ARBA00022917"/>
    </source>
</evidence>
<dbReference type="EC" id="6.1.1.22" evidence="3"/>
<proteinExistence type="inferred from homology"/>
<accession>A0A9W8G4M0</accession>
<dbReference type="OrthoDB" id="1931232at2759"/>
<evidence type="ECO:0000313" key="16">
    <source>
        <dbReference type="Proteomes" id="UP001151518"/>
    </source>
</evidence>
<keyword evidence="6" id="KW-0547">Nucleotide-binding</keyword>
<evidence type="ECO:0000256" key="10">
    <source>
        <dbReference type="ARBA" id="ARBA00029886"/>
    </source>
</evidence>
<dbReference type="InterPro" id="IPR006195">
    <property type="entry name" value="aa-tRNA-synth_II"/>
</dbReference>
<evidence type="ECO:0000256" key="2">
    <source>
        <dbReference type="ARBA" id="ARBA00008226"/>
    </source>
</evidence>
<feature type="chain" id="PRO_5040973966" description="asparagine--tRNA ligase" evidence="13">
    <location>
        <begin position="20"/>
        <end position="1342"/>
    </location>
</feature>
<comment type="catalytic activity">
    <reaction evidence="11">
        <text>tRNA(Asn) + L-asparagine + ATP = L-asparaginyl-tRNA(Asn) + AMP + diphosphate + H(+)</text>
        <dbReference type="Rhea" id="RHEA:11180"/>
        <dbReference type="Rhea" id="RHEA-COMP:9659"/>
        <dbReference type="Rhea" id="RHEA-COMP:9674"/>
        <dbReference type="ChEBI" id="CHEBI:15378"/>
        <dbReference type="ChEBI" id="CHEBI:30616"/>
        <dbReference type="ChEBI" id="CHEBI:33019"/>
        <dbReference type="ChEBI" id="CHEBI:58048"/>
        <dbReference type="ChEBI" id="CHEBI:78442"/>
        <dbReference type="ChEBI" id="CHEBI:78515"/>
        <dbReference type="ChEBI" id="CHEBI:456215"/>
        <dbReference type="EC" id="6.1.1.22"/>
    </reaction>
</comment>
<feature type="region of interest" description="Disordered" evidence="12">
    <location>
        <begin position="859"/>
        <end position="881"/>
    </location>
</feature>
<feature type="signal peptide" evidence="13">
    <location>
        <begin position="1"/>
        <end position="19"/>
    </location>
</feature>
<protein>
    <recommendedName>
        <fullName evidence="3">asparagine--tRNA ligase</fullName>
        <ecNumber evidence="3">6.1.1.22</ecNumber>
    </recommendedName>
    <alternativeName>
        <fullName evidence="10">Asparaginyl-tRNA synthetase</fullName>
    </alternativeName>
</protein>
<dbReference type="InterPro" id="IPR004364">
    <property type="entry name" value="Aa-tRNA-synt_II"/>
</dbReference>
<dbReference type="Gene3D" id="3.20.20.80">
    <property type="entry name" value="Glycosidases"/>
    <property type="match status" value="1"/>
</dbReference>
<organism evidence="15 16">
    <name type="scientific">Coemansia spiralis</name>
    <dbReference type="NCBI Taxonomy" id="417178"/>
    <lineage>
        <taxon>Eukaryota</taxon>
        <taxon>Fungi</taxon>
        <taxon>Fungi incertae sedis</taxon>
        <taxon>Zoopagomycota</taxon>
        <taxon>Kickxellomycotina</taxon>
        <taxon>Kickxellomycetes</taxon>
        <taxon>Kickxellales</taxon>
        <taxon>Kickxellaceae</taxon>
        <taxon>Coemansia</taxon>
    </lineage>
</organism>
<dbReference type="InterPro" id="IPR017853">
    <property type="entry name" value="GH"/>
</dbReference>
<evidence type="ECO:0000256" key="13">
    <source>
        <dbReference type="SAM" id="SignalP"/>
    </source>
</evidence>
<feature type="compositionally biased region" description="Low complexity" evidence="12">
    <location>
        <begin position="281"/>
        <end position="293"/>
    </location>
</feature>
<comment type="subcellular location">
    <subcellularLocation>
        <location evidence="1">Cytoplasm</location>
    </subcellularLocation>
</comment>
<dbReference type="PROSITE" id="PS50862">
    <property type="entry name" value="AA_TRNA_LIGASE_II"/>
    <property type="match status" value="1"/>
</dbReference>
<gene>
    <name evidence="15" type="primary">DED81</name>
    <name evidence="15" type="ORF">GGI25_004398</name>
</gene>
<dbReference type="InterPro" id="IPR048952">
    <property type="entry name" value="AsnRS_N"/>
</dbReference>
<keyword evidence="4" id="KW-0963">Cytoplasm</keyword>
<keyword evidence="8" id="KW-0648">Protein biosynthesis</keyword>
<dbReference type="SUPFAM" id="SSF55681">
    <property type="entry name" value="Class II aaRS and biotin synthetases"/>
    <property type="match status" value="1"/>
</dbReference>
<dbReference type="Gene3D" id="2.40.50.140">
    <property type="entry name" value="Nucleic acid-binding proteins"/>
    <property type="match status" value="1"/>
</dbReference>
<dbReference type="InterPro" id="IPR002312">
    <property type="entry name" value="Asp/Asn-tRNA-synth_IIb"/>
</dbReference>
<comment type="similarity">
    <text evidence="2">Belongs to the class-II aminoacyl-tRNA synthetase family.</text>
</comment>
<evidence type="ECO:0000256" key="1">
    <source>
        <dbReference type="ARBA" id="ARBA00004496"/>
    </source>
</evidence>
<dbReference type="SUPFAM" id="SSF50249">
    <property type="entry name" value="Nucleic acid-binding proteins"/>
    <property type="match status" value="1"/>
</dbReference>
<feature type="compositionally biased region" description="Pro residues" evidence="12">
    <location>
        <begin position="294"/>
        <end position="303"/>
    </location>
</feature>
<evidence type="ECO:0000256" key="5">
    <source>
        <dbReference type="ARBA" id="ARBA00022598"/>
    </source>
</evidence>
<dbReference type="GO" id="GO:0006421">
    <property type="term" value="P:asparaginyl-tRNA aminoacylation"/>
    <property type="evidence" value="ECO:0007669"/>
    <property type="project" value="InterPro"/>
</dbReference>
<feature type="region of interest" description="Disordered" evidence="12">
    <location>
        <begin position="251"/>
        <end position="303"/>
    </location>
</feature>
<evidence type="ECO:0000256" key="12">
    <source>
        <dbReference type="SAM" id="MobiDB-lite"/>
    </source>
</evidence>
<dbReference type="Gene3D" id="3.30.930.10">
    <property type="entry name" value="Bira Bifunctional Protein, Domain 2"/>
    <property type="match status" value="1"/>
</dbReference>
<keyword evidence="13" id="KW-0732">Signal</keyword>
<dbReference type="GO" id="GO:0005524">
    <property type="term" value="F:ATP binding"/>
    <property type="evidence" value="ECO:0007669"/>
    <property type="project" value="UniProtKB-KW"/>
</dbReference>
<dbReference type="PRINTS" id="PR01042">
    <property type="entry name" value="TRNASYNTHASP"/>
</dbReference>
<comment type="caution">
    <text evidence="15">The sequence shown here is derived from an EMBL/GenBank/DDBJ whole genome shotgun (WGS) entry which is preliminary data.</text>
</comment>
<dbReference type="GO" id="GO:0005737">
    <property type="term" value="C:cytoplasm"/>
    <property type="evidence" value="ECO:0007669"/>
    <property type="project" value="UniProtKB-SubCell"/>
</dbReference>
<evidence type="ECO:0000256" key="4">
    <source>
        <dbReference type="ARBA" id="ARBA00022490"/>
    </source>
</evidence>
<evidence type="ECO:0000256" key="3">
    <source>
        <dbReference type="ARBA" id="ARBA00012816"/>
    </source>
</evidence>
<evidence type="ECO:0000313" key="15">
    <source>
        <dbReference type="EMBL" id="KAJ2674377.1"/>
    </source>
</evidence>
<evidence type="ECO:0000256" key="11">
    <source>
        <dbReference type="ARBA" id="ARBA00047844"/>
    </source>
</evidence>
<dbReference type="EMBL" id="JANBTW010000058">
    <property type="protein sequence ID" value="KAJ2674377.1"/>
    <property type="molecule type" value="Genomic_DNA"/>
</dbReference>
<dbReference type="GO" id="GO:0004816">
    <property type="term" value="F:asparagine-tRNA ligase activity"/>
    <property type="evidence" value="ECO:0007669"/>
    <property type="project" value="UniProtKB-EC"/>
</dbReference>
<dbReference type="Pfam" id="PF01336">
    <property type="entry name" value="tRNA_anti-codon"/>
    <property type="match status" value="1"/>
</dbReference>
<dbReference type="CDD" id="cd00776">
    <property type="entry name" value="AsxRS_core"/>
    <property type="match status" value="1"/>
</dbReference>
<feature type="region of interest" description="Disordered" evidence="12">
    <location>
        <begin position="202"/>
        <end position="228"/>
    </location>
</feature>
<feature type="compositionally biased region" description="Polar residues" evidence="12">
    <location>
        <begin position="203"/>
        <end position="220"/>
    </location>
</feature>
<reference evidence="15" key="1">
    <citation type="submission" date="2022-07" db="EMBL/GenBank/DDBJ databases">
        <title>Phylogenomic reconstructions and comparative analyses of Kickxellomycotina fungi.</title>
        <authorList>
            <person name="Reynolds N.K."/>
            <person name="Stajich J.E."/>
            <person name="Barry K."/>
            <person name="Grigoriev I.V."/>
            <person name="Crous P."/>
            <person name="Smith M.E."/>
        </authorList>
    </citation>
    <scope>NUCLEOTIDE SEQUENCE</scope>
    <source>
        <strain evidence="15">NRRL 3115</strain>
    </source>
</reference>
<dbReference type="SUPFAM" id="SSF51445">
    <property type="entry name" value="(Trans)glycosidases"/>
    <property type="match status" value="1"/>
</dbReference>
<keyword evidence="5 15" id="KW-0436">Ligase</keyword>
<dbReference type="InterPro" id="IPR004522">
    <property type="entry name" value="Asn-tRNA-ligase"/>
</dbReference>
<feature type="domain" description="Aminoacyl-transfer RNA synthetases class-II family profile" evidence="14">
    <location>
        <begin position="1038"/>
        <end position="1334"/>
    </location>
</feature>
<evidence type="ECO:0000256" key="9">
    <source>
        <dbReference type="ARBA" id="ARBA00023146"/>
    </source>
</evidence>
<dbReference type="Proteomes" id="UP001151518">
    <property type="component" value="Unassembled WGS sequence"/>
</dbReference>
<keyword evidence="7" id="KW-0067">ATP-binding</keyword>
<evidence type="ECO:0000256" key="6">
    <source>
        <dbReference type="ARBA" id="ARBA00022741"/>
    </source>
</evidence>
<dbReference type="InterPro" id="IPR045864">
    <property type="entry name" value="aa-tRNA-synth_II/BPL/LPL"/>
</dbReference>
<sequence>MHCGIIGYLALSASVHVYAAVGGQAAAYQPVYIPQGNQNPVYQYANGQVAAGLAPVQAQIAIAPLPQRAVPQASSLQVLQQYLPVQRQPALTAANIAQPPVVAAPVSAALPDELDIANTNPWAANNNGYQQRQENLAYEANGASRQNNVVVAPPINRRPLFEWPIDSSYKDPPSYSLQDDDSLAATAMESFWPISVSGGDSLGTLSPSQTDNQLQEQQTGALGASSGPIKSLEEPVLNTLFTPAALLAHSERQQATAKKPGSGQQKKLNKPKHPVAPTHVPASSAPALTAQPQPTTPSVPPPQSNITIASTFEMPVAGPALRVGGVMRIADEQHNSDALIIPTQDIKGDIRQEPANGMGMGYHGHKLVRGVNIGGFLVPEFWITPSLISAIPDPKPNDYLQLCKILGSDATLKLMRKHWDTWVTEPEVQRLANAGLTHLRIPIGHWEFVDTDEGYVRGGLPYFKRLVYWAKKYGLRVIPDMHTAPGSQNGFDNSGTTEGINWTRDPRNVAISKRALQNMLRFISSDPVMLEAVDAIDMLNEPFIDSLDFGQLWEYDTGGHTLISTGLHKVPPVVSIVDRGFKEYSWWQPRWPRDWNTKYIDAWLDAHLYHVFDRNIDNWSLENHLRLVCQNGRDLKSNSTFFPIIVGEWSLALPQAALSGRENEARRRFAEAQLDAYDQGGAGWGGTPRKPYPKTVWSPAGGWWAQPSTWKRNTAIVGVGITLFMALVFKKSAELEHRSIYPRVWIPSMLWAKQFKKAFSVKQTIMSAAEITTKAAQMSLEENFVFVDEAAGSDETGQGTKSAPYKTPLAAVTTIASMPEEKQPTFKIQIKKTGDDEYAEITPSALKKAKKAHEIAAKKAKKQAEQAAKDHSENDAKLAEEQRKLEESKKIVLTEDSSLPQAKQIKIIDATNNRNTRVKVYGWVSSMRVQGRSMMFIILRDGTGYLQCVLTDRLCHTYDALTLTQESTVIIHGVIKEVPEGKNAPDGHELVADYWEVVGKAPGGDEAFASRFNSESDPSVLYHERHLVIRDETASSVLKVRSRVMRAFRDHFESVGYNEVTPPCMVQTQVEGGSTLFSFNYYGENAYLTQSSQLYLETCLPSLGAVYTLSESYRAEKSNTRRHLSEYTHCEAEVPFISFEDLLDCIENMIKDVVDRVWAEPATRAMIEKLNPGFKPFAEPFVRMRYENAIKWLNEHGIKREEDGKDFEFGDDIPEAPERKMTDAIGKPILLTHFPVPIKAFYMPPTKDDTRVTESVDLLMPGVGEIVGGSMRIWDYDTLLAAYKREGLDPAPYYWYLDQRKFGTCPHGGFGLGVERFLAWLTNRFTVRECCLYPRFVGRCQP</sequence>
<dbReference type="PANTHER" id="PTHR22594:SF16">
    <property type="entry name" value="ASPARAGINE--TRNA LIGASE, CYTOPLASMIC"/>
    <property type="match status" value="1"/>
</dbReference>
<name>A0A9W8G4M0_9FUNG</name>
<keyword evidence="9" id="KW-0030">Aminoacyl-tRNA synthetase</keyword>
<dbReference type="InterPro" id="IPR004365">
    <property type="entry name" value="NA-bd_OB_tRNA"/>
</dbReference>
<dbReference type="Gene3D" id="3.30.1910.20">
    <property type="entry name" value="asparaginyl-tRNA synthetase, N-terminal domain"/>
    <property type="match status" value="1"/>
</dbReference>